<keyword evidence="2" id="KW-1185">Reference proteome</keyword>
<name>T1CNL5_9HELI</name>
<evidence type="ECO:0000313" key="1">
    <source>
        <dbReference type="EMBL" id="GAD18369.1"/>
    </source>
</evidence>
<gene>
    <name evidence="1" type="ORF">HFN_2297</name>
</gene>
<comment type="caution">
    <text evidence="1">The sequence shown here is derived from an EMBL/GenBank/DDBJ whole genome shotgun (WGS) entry which is preliminary data.</text>
</comment>
<accession>T1CNL5</accession>
<dbReference type="Proteomes" id="UP000018143">
    <property type="component" value="Unassembled WGS sequence"/>
</dbReference>
<organism evidence="1 2">
    <name type="scientific">Helicobacter fennelliae MRY12-0050</name>
    <dbReference type="NCBI Taxonomy" id="1325130"/>
    <lineage>
        <taxon>Bacteria</taxon>
        <taxon>Pseudomonadati</taxon>
        <taxon>Campylobacterota</taxon>
        <taxon>Epsilonproteobacteria</taxon>
        <taxon>Campylobacterales</taxon>
        <taxon>Helicobacteraceae</taxon>
        <taxon>Helicobacter</taxon>
    </lineage>
</organism>
<evidence type="ECO:0000313" key="2">
    <source>
        <dbReference type="Proteomes" id="UP000018143"/>
    </source>
</evidence>
<sequence>MQTFIICLGLCSKIRAFRICFKLECAKIAILDSLTLEWDFA</sequence>
<proteinExistence type="predicted"/>
<dbReference type="STRING" id="1325130.HFN_2297"/>
<dbReference type="EMBL" id="BASD01000005">
    <property type="protein sequence ID" value="GAD18369.1"/>
    <property type="molecule type" value="Genomic_DNA"/>
</dbReference>
<dbReference type="AlphaFoldDB" id="T1CNL5"/>
<reference evidence="1 2" key="1">
    <citation type="journal article" date="2013" name="Genome Announc.">
        <title>Draft Genome Sequence of Helicobacter fennelliae Strain MRY12-0050, Isolated from a Bacteremia Patient.</title>
        <authorList>
            <person name="Rimbara E."/>
            <person name="Matsui M."/>
            <person name="Mori S."/>
            <person name="Suzuki S."/>
            <person name="Suzuki M."/>
            <person name="Kim H."/>
            <person name="Sekizuka T."/>
            <person name="Kuroda M."/>
            <person name="Shibayama K."/>
        </authorList>
    </citation>
    <scope>NUCLEOTIDE SEQUENCE [LARGE SCALE GENOMIC DNA]</scope>
    <source>
        <strain evidence="1 2">MRY12-0050</strain>
    </source>
</reference>
<protein>
    <submittedName>
        <fullName evidence="1">Uncharacterized protein</fullName>
    </submittedName>
</protein>
<dbReference type="RefSeq" id="WP_023946924.1">
    <property type="nucleotide sequence ID" value="NZ_BASD01000005.1"/>
</dbReference>